<reference evidence="4 5" key="1">
    <citation type="journal article" date="2023" name="bioRxiv">
        <title>Conserved and derived expression patterns and positive selection on dental genes reveal complex evolutionary context of ever-growing rodent molars.</title>
        <authorList>
            <person name="Calamari Z.T."/>
            <person name="Song A."/>
            <person name="Cohen E."/>
            <person name="Akter M."/>
            <person name="Roy R.D."/>
            <person name="Hallikas O."/>
            <person name="Christensen M.M."/>
            <person name="Li P."/>
            <person name="Marangoni P."/>
            <person name="Jernvall J."/>
            <person name="Klein O.D."/>
        </authorList>
    </citation>
    <scope>NUCLEOTIDE SEQUENCE [LARGE SCALE GENOMIC DNA]</scope>
    <source>
        <strain evidence="4">V071</strain>
    </source>
</reference>
<dbReference type="PANTHER" id="PTHR43364">
    <property type="entry name" value="NADH-SPECIFIC METHYLGLYOXAL REDUCTASE-RELATED"/>
    <property type="match status" value="1"/>
</dbReference>
<dbReference type="Pfam" id="PF00248">
    <property type="entry name" value="Aldo_ket_red"/>
    <property type="match status" value="2"/>
</dbReference>
<comment type="caution">
    <text evidence="4">The sequence shown here is derived from an EMBL/GenBank/DDBJ whole genome shotgun (WGS) entry which is preliminary data.</text>
</comment>
<evidence type="ECO:0000313" key="4">
    <source>
        <dbReference type="EMBL" id="KAK7803860.1"/>
    </source>
</evidence>
<dbReference type="SUPFAM" id="SSF51430">
    <property type="entry name" value="NAD(P)-linked oxidoreductase"/>
    <property type="match status" value="1"/>
</dbReference>
<dbReference type="InterPro" id="IPR036812">
    <property type="entry name" value="NAD(P)_OxRdtase_dom_sf"/>
</dbReference>
<sequence length="123" mass="13262">MSSAQPATVLGALEMGRRMDPTSSAAAVQAFLKRGHTEIDTAFVYAEGQSETILGGLGLGLGRSGCKARTHVASPCLDSGLLPLETSLKRLQCPRVDLFYLHMPDDNTPIEETLQVCHQLHQE</sequence>
<accession>A0AAW0HM23</accession>
<gene>
    <name evidence="4" type="ORF">U0070_021531</name>
</gene>
<dbReference type="InterPro" id="IPR023210">
    <property type="entry name" value="NADP_OxRdtase_dom"/>
</dbReference>
<dbReference type="Gene3D" id="3.20.20.100">
    <property type="entry name" value="NADP-dependent oxidoreductase domain"/>
    <property type="match status" value="1"/>
</dbReference>
<protein>
    <recommendedName>
        <fullName evidence="3">NADP-dependent oxidoreductase domain-containing protein</fullName>
    </recommendedName>
</protein>
<organism evidence="4 5">
    <name type="scientific">Myodes glareolus</name>
    <name type="common">Bank vole</name>
    <name type="synonym">Clethrionomys glareolus</name>
    <dbReference type="NCBI Taxonomy" id="447135"/>
    <lineage>
        <taxon>Eukaryota</taxon>
        <taxon>Metazoa</taxon>
        <taxon>Chordata</taxon>
        <taxon>Craniata</taxon>
        <taxon>Vertebrata</taxon>
        <taxon>Euteleostomi</taxon>
        <taxon>Mammalia</taxon>
        <taxon>Eutheria</taxon>
        <taxon>Euarchontoglires</taxon>
        <taxon>Glires</taxon>
        <taxon>Rodentia</taxon>
        <taxon>Myomorpha</taxon>
        <taxon>Muroidea</taxon>
        <taxon>Cricetidae</taxon>
        <taxon>Arvicolinae</taxon>
        <taxon>Myodes</taxon>
    </lineage>
</organism>
<proteinExistence type="inferred from homology"/>
<feature type="domain" description="NADP-dependent oxidoreductase" evidence="3">
    <location>
        <begin position="10"/>
        <end position="55"/>
    </location>
</feature>
<evidence type="ECO:0000256" key="1">
    <source>
        <dbReference type="ARBA" id="ARBA00023002"/>
    </source>
</evidence>
<name>A0AAW0HM23_MYOGA</name>
<evidence type="ECO:0000259" key="3">
    <source>
        <dbReference type="Pfam" id="PF00248"/>
    </source>
</evidence>
<evidence type="ECO:0000256" key="2">
    <source>
        <dbReference type="ARBA" id="ARBA00038157"/>
    </source>
</evidence>
<dbReference type="EMBL" id="JBBHLL010000399">
    <property type="protein sequence ID" value="KAK7803860.1"/>
    <property type="molecule type" value="Genomic_DNA"/>
</dbReference>
<feature type="domain" description="NADP-dependent oxidoreductase" evidence="3">
    <location>
        <begin position="84"/>
        <end position="123"/>
    </location>
</feature>
<dbReference type="PANTHER" id="PTHR43364:SF4">
    <property type="entry name" value="NAD(P)-LINKED OXIDOREDUCTASE SUPERFAMILY PROTEIN"/>
    <property type="match status" value="1"/>
</dbReference>
<dbReference type="InterPro" id="IPR050523">
    <property type="entry name" value="AKR_Detox_Biosynth"/>
</dbReference>
<keyword evidence="1" id="KW-0560">Oxidoreductase</keyword>
<keyword evidence="5" id="KW-1185">Reference proteome</keyword>
<comment type="similarity">
    <text evidence="2">Belongs to the aldo/keto reductase family. Aldo/keto reductase 2 subfamily.</text>
</comment>
<feature type="non-terminal residue" evidence="4">
    <location>
        <position position="123"/>
    </location>
</feature>
<dbReference type="Proteomes" id="UP001488838">
    <property type="component" value="Unassembled WGS sequence"/>
</dbReference>
<evidence type="ECO:0000313" key="5">
    <source>
        <dbReference type="Proteomes" id="UP001488838"/>
    </source>
</evidence>
<dbReference type="AlphaFoldDB" id="A0AAW0HM23"/>
<dbReference type="GO" id="GO:0016491">
    <property type="term" value="F:oxidoreductase activity"/>
    <property type="evidence" value="ECO:0007669"/>
    <property type="project" value="UniProtKB-KW"/>
</dbReference>